<dbReference type="VEuPathDB" id="AmoebaDB:NAEGRDRAFT_61907"/>
<dbReference type="OrthoDB" id="10265613at2759"/>
<organism evidence="3">
    <name type="scientific">Naegleria gruberi</name>
    <name type="common">Amoeba</name>
    <dbReference type="NCBI Taxonomy" id="5762"/>
    <lineage>
        <taxon>Eukaryota</taxon>
        <taxon>Discoba</taxon>
        <taxon>Heterolobosea</taxon>
        <taxon>Tetramitia</taxon>
        <taxon>Eutetramitia</taxon>
        <taxon>Vahlkampfiidae</taxon>
        <taxon>Naegleria</taxon>
    </lineage>
</organism>
<feature type="compositionally biased region" description="Basic and acidic residues" evidence="1">
    <location>
        <begin position="1337"/>
        <end position="1348"/>
    </location>
</feature>
<dbReference type="Proteomes" id="UP000006671">
    <property type="component" value="Unassembled WGS sequence"/>
</dbReference>
<dbReference type="InParanoid" id="D2UZE4"/>
<dbReference type="SUPFAM" id="SSF48371">
    <property type="entry name" value="ARM repeat"/>
    <property type="match status" value="1"/>
</dbReference>
<dbReference type="GeneID" id="8855330"/>
<accession>D2UZE4</accession>
<name>D2UZE4_NAEGR</name>
<feature type="compositionally biased region" description="Polar residues" evidence="1">
    <location>
        <begin position="1355"/>
        <end position="1368"/>
    </location>
</feature>
<keyword evidence="3" id="KW-1185">Reference proteome</keyword>
<feature type="compositionally biased region" description="Polar residues" evidence="1">
    <location>
        <begin position="7"/>
        <end position="16"/>
    </location>
</feature>
<sequence>MNPPNSPFNNSGRSPFQTPPPSKSILSSPLSTSARIYSQPSTPATPLIHLSSPSNLGYNHVPMTSPMVQRSFPPINSSSELRSHKIRVLRENINNFLMFNSHEADLFIQDFRKTSDAWEILFDLLLMEFGNHEIIQKPSEQFLIAQLIYQKTMHNFHQLNENQIEWVRRYLLKAIVLFHNKYIATPIIDYRNIVSRLCLALAMLTLNWILVLEANLDQVDLFAEIFKPFQDNILLEYSSGNSNSLVVYDTSLLLSPSSQIIHVNLTDCTLDWFAFLLEQIETTSVFSNSQQAELKKEMRKMETKILEYISTVLSENFPSNSGKEMEFVINLKKKSVKVLQDWVRFGISPEFIFSNSTLLQILFGLAERCDDLLSPCLECINDMLHTTIYLSNIHILKQYIHNSIPMLCSKYEKYCKTIEEDFSMNICRDIIKLFMVFSEKINDWIINLDAVEQAVKYNTVPNGGLLDPTAKQLIEVINQLSSGSDLSLIELTHPFWYHLHNTDIDLIKLGLTRPELKNIPETVRSHLLQEITKELSPYHMSIMEKTINTAIDKSIQTIGLIDYDTDESENFRDSSKEVFLACYYGLRGKVIGACEEKLVYLFQKQSISNLQQGMEQLAQHLSNNDLTEEFMEKVACALMSTLPDLALLESILFSMNSFGDLMKKQECENYFAELFSQIQYFSDIVAKLSQTVSNLITHPFHTQFTRMITTLVKNTCGGCRNTQNILINLSSYLLVPLFKAISKTVEVFSDKICINFLMKSMSSFQQILNSKVYNNSNNVKSVIYSSVSSFNSLCEEGSKICRNDTSGRASELFFNLVKSVYEFKFLNQIEHSLSHQMYRGISFIVSALPSQQQELFTLVFNTIFESIESLLKEREALLQYSQGNLEVLSSENALNSSISLHFELRKLKTFLHAFDPSADEHLIPNISPHFDKILSLTLRVLHLFVRIIPSTCTDINQYLTNHWGTQVDQHLLCNHITDLWKTMITTIGGSNPLAIPFLHKLLRVCSQFYCFGKVLDLEQGIDESHIAAYIQQNSVSEMVPTFEAMTAQFQSSFLNSQPYHSILELFGIILSGMSQSPFPETFMLYFVPIFVLTYNLTNSDIFDKRLLWLAKKKQKYEKFSPFLIDVFSEDENGDLLVSLFRYLNFTWRLYPTRYLSNQIFYSILETKITQLCIKYFDYRSEYGVLDKSNAVAAPVKSVSYYISVYLHGLLTERVNFEGEDAIALQQLFTETISELYYSFLPHLIERSIFSDTPNLANINKILYSFQCYNKMHLAACVSNYVAGSKLLNELVEKGKLSKMDISVFTQGVSRANSQTMIAIRRVFTEFRERVENARLQLEQEKVPEEPSTPKKKSSANDLSSPLSIGSLF</sequence>
<dbReference type="InterPro" id="IPR011989">
    <property type="entry name" value="ARM-like"/>
</dbReference>
<dbReference type="KEGG" id="ngr:NAEGRDRAFT_61907"/>
<dbReference type="OMA" id="DAWEILF"/>
<dbReference type="RefSeq" id="XP_002682678.1">
    <property type="nucleotide sequence ID" value="XM_002682632.1"/>
</dbReference>
<dbReference type="EMBL" id="GG738846">
    <property type="protein sequence ID" value="EFC49934.1"/>
    <property type="molecule type" value="Genomic_DNA"/>
</dbReference>
<evidence type="ECO:0000313" key="3">
    <source>
        <dbReference type="Proteomes" id="UP000006671"/>
    </source>
</evidence>
<reference evidence="2 3" key="1">
    <citation type="journal article" date="2010" name="Cell">
        <title>The genome of Naegleria gruberi illuminates early eukaryotic versatility.</title>
        <authorList>
            <person name="Fritz-Laylin L.K."/>
            <person name="Prochnik S.E."/>
            <person name="Ginger M.L."/>
            <person name="Dacks J.B."/>
            <person name="Carpenter M.L."/>
            <person name="Field M.C."/>
            <person name="Kuo A."/>
            <person name="Paredez A."/>
            <person name="Chapman J."/>
            <person name="Pham J."/>
            <person name="Shu S."/>
            <person name="Neupane R."/>
            <person name="Cipriano M."/>
            <person name="Mancuso J."/>
            <person name="Tu H."/>
            <person name="Salamov A."/>
            <person name="Lindquist E."/>
            <person name="Shapiro H."/>
            <person name="Lucas S."/>
            <person name="Grigoriev I.V."/>
            <person name="Cande W.Z."/>
            <person name="Fulton C."/>
            <person name="Rokhsar D.S."/>
            <person name="Dawson S.C."/>
        </authorList>
    </citation>
    <scope>NUCLEOTIDE SEQUENCE [LARGE SCALE GENOMIC DNA]</scope>
    <source>
        <strain evidence="2 3">NEG-M</strain>
    </source>
</reference>
<evidence type="ECO:0000256" key="1">
    <source>
        <dbReference type="SAM" id="MobiDB-lite"/>
    </source>
</evidence>
<dbReference type="InterPro" id="IPR016024">
    <property type="entry name" value="ARM-type_fold"/>
</dbReference>
<feature type="region of interest" description="Disordered" evidence="1">
    <location>
        <begin position="1337"/>
        <end position="1368"/>
    </location>
</feature>
<evidence type="ECO:0000313" key="2">
    <source>
        <dbReference type="EMBL" id="EFC49934.1"/>
    </source>
</evidence>
<dbReference type="Gene3D" id="1.25.10.10">
    <property type="entry name" value="Leucine-rich Repeat Variant"/>
    <property type="match status" value="1"/>
</dbReference>
<feature type="region of interest" description="Disordered" evidence="1">
    <location>
        <begin position="1"/>
        <end position="29"/>
    </location>
</feature>
<protein>
    <submittedName>
        <fullName evidence="2">Predicted protein</fullName>
    </submittedName>
</protein>
<proteinExistence type="predicted"/>
<gene>
    <name evidence="2" type="ORF">NAEGRDRAFT_61907</name>
</gene>